<keyword evidence="2" id="KW-1003">Cell membrane</keyword>
<evidence type="ECO:0000256" key="9">
    <source>
        <dbReference type="PROSITE-ProRule" id="PRU01213"/>
    </source>
</evidence>
<dbReference type="PANTHER" id="PTHR43514:SF4">
    <property type="entry name" value="ABC TRANSPORTER I FAMILY MEMBER 10"/>
    <property type="match status" value="1"/>
</dbReference>
<dbReference type="InterPro" id="IPR008995">
    <property type="entry name" value="Mo/tungstate-bd_C_term_dom"/>
</dbReference>
<dbReference type="InterPro" id="IPR004606">
    <property type="entry name" value="Mop_domain"/>
</dbReference>
<dbReference type="SMART" id="SM00382">
    <property type="entry name" value="AAA"/>
    <property type="match status" value="1"/>
</dbReference>
<dbReference type="InterPro" id="IPR003593">
    <property type="entry name" value="AAA+_ATPase"/>
</dbReference>
<dbReference type="EMBL" id="UGDC01000003">
    <property type="protein sequence ID" value="STJ81699.1"/>
    <property type="molecule type" value="Genomic_DNA"/>
</dbReference>
<dbReference type="InterPro" id="IPR050334">
    <property type="entry name" value="Molybdenum_import_ModC"/>
</dbReference>
<dbReference type="InterPro" id="IPR027417">
    <property type="entry name" value="P-loop_NTPase"/>
</dbReference>
<evidence type="ECO:0000256" key="7">
    <source>
        <dbReference type="ARBA" id="ARBA00022967"/>
    </source>
</evidence>
<gene>
    <name evidence="12" type="primary">modC</name>
    <name evidence="12" type="ORF">NCTC9117_04270</name>
</gene>
<evidence type="ECO:0000256" key="8">
    <source>
        <dbReference type="ARBA" id="ARBA00023136"/>
    </source>
</evidence>
<dbReference type="FunFam" id="2.40.50.100:FF:000037">
    <property type="entry name" value="Molybdenum import ATP-binding protein ModC"/>
    <property type="match status" value="1"/>
</dbReference>
<dbReference type="Gene3D" id="2.40.50.100">
    <property type="match status" value="1"/>
</dbReference>
<keyword evidence="5" id="KW-0547">Nucleotide-binding</keyword>
<dbReference type="InterPro" id="IPR005116">
    <property type="entry name" value="Transp-assoc_OB_typ1"/>
</dbReference>
<evidence type="ECO:0000259" key="10">
    <source>
        <dbReference type="PROSITE" id="PS50893"/>
    </source>
</evidence>
<dbReference type="Proteomes" id="UP000254785">
    <property type="component" value="Unassembled WGS sequence"/>
</dbReference>
<dbReference type="PROSITE" id="PS00211">
    <property type="entry name" value="ABC_TRANSPORTER_1"/>
    <property type="match status" value="1"/>
</dbReference>
<dbReference type="InterPro" id="IPR011868">
    <property type="entry name" value="ModC_ABC_ATP-bd"/>
</dbReference>
<keyword evidence="6 12" id="KW-0067">ATP-binding</keyword>
<name>A0A376YB73_ECOLX</name>
<organism evidence="12 13">
    <name type="scientific">Escherichia coli</name>
    <dbReference type="NCBI Taxonomy" id="562"/>
    <lineage>
        <taxon>Bacteria</taxon>
        <taxon>Pseudomonadati</taxon>
        <taxon>Pseudomonadota</taxon>
        <taxon>Gammaproteobacteria</taxon>
        <taxon>Enterobacterales</taxon>
        <taxon>Enterobacteriaceae</taxon>
        <taxon>Escherichia</taxon>
    </lineage>
</organism>
<keyword evidence="7" id="KW-1278">Translocase</keyword>
<keyword evidence="4" id="KW-0997">Cell inner membrane</keyword>
<dbReference type="PANTHER" id="PTHR43514">
    <property type="entry name" value="ABC TRANSPORTER I FAMILY MEMBER 10"/>
    <property type="match status" value="1"/>
</dbReference>
<dbReference type="InterPro" id="IPR017871">
    <property type="entry name" value="ABC_transporter-like_CS"/>
</dbReference>
<dbReference type="Pfam" id="PF03459">
    <property type="entry name" value="TOBE"/>
    <property type="match status" value="1"/>
</dbReference>
<keyword evidence="8" id="KW-0472">Membrane</keyword>
<sequence length="374" mass="41569">MISLLISEWLARISRERGGALIMLELNFSQTLGNHCLTINETLPANGITAIFGVSGAGKTSLINAISGLTRPQKGRIVLNGRVLNDAEKGICLTPEKRRVGYVFQDARLFPHYKVRGNLRYGMSKSMVDQFDKLVALLGIEPLLDRLPGSLSGGEKQRVAIGRALLTAPELLLLDEPLASLDIPRKRELLPYLQRLTREINIPMLYVSHSLDEILHLADRVMVLENGQVKAFGALEEVWGSSVMNPWLPKEQQSSILKVTVLEHHPHYAMTALALGDQHLWVNKLDEPLQAALRIRIQASDVSLVLQPPQQTSIRNVLRAKVVNSYDDNGQVEVELEVGGKTLWARISPWARDELAIKPGLWLYAQIKSVSITA</sequence>
<dbReference type="GO" id="GO:0005524">
    <property type="term" value="F:ATP binding"/>
    <property type="evidence" value="ECO:0007669"/>
    <property type="project" value="UniProtKB-KW"/>
</dbReference>
<evidence type="ECO:0000256" key="6">
    <source>
        <dbReference type="ARBA" id="ARBA00022840"/>
    </source>
</evidence>
<dbReference type="InterPro" id="IPR003439">
    <property type="entry name" value="ABC_transporter-like_ATP-bd"/>
</dbReference>
<feature type="domain" description="Mop" evidence="11">
    <location>
        <begin position="311"/>
        <end position="374"/>
    </location>
</feature>
<evidence type="ECO:0000259" key="11">
    <source>
        <dbReference type="PROSITE" id="PS51866"/>
    </source>
</evidence>
<dbReference type="GO" id="GO:0016020">
    <property type="term" value="C:membrane"/>
    <property type="evidence" value="ECO:0007669"/>
    <property type="project" value="InterPro"/>
</dbReference>
<dbReference type="PROSITE" id="PS51866">
    <property type="entry name" value="MOP"/>
    <property type="match status" value="1"/>
</dbReference>
<dbReference type="Gene3D" id="3.40.50.300">
    <property type="entry name" value="P-loop containing nucleotide triphosphate hydrolases"/>
    <property type="match status" value="1"/>
</dbReference>
<dbReference type="EC" id="3.6.3.25" evidence="12"/>
<dbReference type="NCBIfam" id="NF008355">
    <property type="entry name" value="PRK11144.1"/>
    <property type="match status" value="1"/>
</dbReference>
<dbReference type="AlphaFoldDB" id="A0A376YB73"/>
<feature type="domain" description="ABC transporter" evidence="10">
    <location>
        <begin position="21"/>
        <end position="251"/>
    </location>
</feature>
<dbReference type="GO" id="GO:0140359">
    <property type="term" value="F:ABC-type transporter activity"/>
    <property type="evidence" value="ECO:0007669"/>
    <property type="project" value="InterPro"/>
</dbReference>
<evidence type="ECO:0000256" key="1">
    <source>
        <dbReference type="ARBA" id="ARBA00022448"/>
    </source>
</evidence>
<evidence type="ECO:0000256" key="3">
    <source>
        <dbReference type="ARBA" id="ARBA00022505"/>
    </source>
</evidence>
<dbReference type="PROSITE" id="PS50893">
    <property type="entry name" value="ABC_TRANSPORTER_2"/>
    <property type="match status" value="1"/>
</dbReference>
<proteinExistence type="predicted"/>
<evidence type="ECO:0000256" key="4">
    <source>
        <dbReference type="ARBA" id="ARBA00022519"/>
    </source>
</evidence>
<dbReference type="NCBIfam" id="TIGR00638">
    <property type="entry name" value="Mop"/>
    <property type="match status" value="1"/>
</dbReference>
<dbReference type="SUPFAM" id="SSF50331">
    <property type="entry name" value="MOP-like"/>
    <property type="match status" value="1"/>
</dbReference>
<evidence type="ECO:0000313" key="13">
    <source>
        <dbReference type="Proteomes" id="UP000254785"/>
    </source>
</evidence>
<keyword evidence="1" id="KW-0813">Transport</keyword>
<evidence type="ECO:0000313" key="12">
    <source>
        <dbReference type="EMBL" id="STJ81699.1"/>
    </source>
</evidence>
<dbReference type="GO" id="GO:0016887">
    <property type="term" value="F:ATP hydrolysis activity"/>
    <property type="evidence" value="ECO:0007669"/>
    <property type="project" value="InterPro"/>
</dbReference>
<protein>
    <submittedName>
        <fullName evidence="12">Molybdenum ABC transporter ATP-binding protein</fullName>
        <ecNumber evidence="12">3.6.3.25</ecNumber>
    </submittedName>
</protein>
<reference evidence="12 13" key="1">
    <citation type="submission" date="2018-06" db="EMBL/GenBank/DDBJ databases">
        <authorList>
            <consortium name="Pathogen Informatics"/>
            <person name="Doyle S."/>
        </authorList>
    </citation>
    <scope>NUCLEOTIDE SEQUENCE [LARGE SCALE GENOMIC DNA]</scope>
    <source>
        <strain evidence="12 13">NCTC9117</strain>
    </source>
</reference>
<dbReference type="NCBIfam" id="TIGR02142">
    <property type="entry name" value="modC_ABC"/>
    <property type="match status" value="1"/>
</dbReference>
<dbReference type="SUPFAM" id="SSF52540">
    <property type="entry name" value="P-loop containing nucleoside triphosphate hydrolases"/>
    <property type="match status" value="1"/>
</dbReference>
<keyword evidence="3 9" id="KW-0500">Molybdenum</keyword>
<keyword evidence="12" id="KW-0378">Hydrolase</keyword>
<dbReference type="FunFam" id="3.40.50.300:FF:000634">
    <property type="entry name" value="Molybdenum import ATP-binding protein ModC"/>
    <property type="match status" value="1"/>
</dbReference>
<evidence type="ECO:0000256" key="5">
    <source>
        <dbReference type="ARBA" id="ARBA00022741"/>
    </source>
</evidence>
<accession>A0A376YB73</accession>
<dbReference type="Pfam" id="PF00005">
    <property type="entry name" value="ABC_tran"/>
    <property type="match status" value="1"/>
</dbReference>
<evidence type="ECO:0000256" key="2">
    <source>
        <dbReference type="ARBA" id="ARBA00022475"/>
    </source>
</evidence>
<dbReference type="GO" id="GO:0015098">
    <property type="term" value="F:molybdate ion transmembrane transporter activity"/>
    <property type="evidence" value="ECO:0007669"/>
    <property type="project" value="InterPro"/>
</dbReference>